<reference evidence="1" key="1">
    <citation type="submission" date="2017-07" db="EMBL/GenBank/DDBJ databases">
        <title>Taro Niue Genome Assembly and Annotation.</title>
        <authorList>
            <person name="Atibalentja N."/>
            <person name="Keating K."/>
            <person name="Fields C.J."/>
        </authorList>
    </citation>
    <scope>NUCLEOTIDE SEQUENCE</scope>
    <source>
        <strain evidence="1">Niue_2</strain>
        <tissue evidence="1">Leaf</tissue>
    </source>
</reference>
<dbReference type="SUPFAM" id="SSF52402">
    <property type="entry name" value="Adenine nucleotide alpha hydrolases-like"/>
    <property type="match status" value="1"/>
</dbReference>
<dbReference type="InterPro" id="IPR014729">
    <property type="entry name" value="Rossmann-like_a/b/a_fold"/>
</dbReference>
<sequence length="129" mass="14212">MVAVKNFCEIALEEALRIQKSGAASEVIVVTVGLAQSMETVRTTLVGLPVYWLSVAKGVSVKLIAAELNIQLHSQRMIERCINHYLIALDSNGILLSTTQQLLAYGNEEDKWSIKKDGSVLRQEIDVIT</sequence>
<dbReference type="Proteomes" id="UP000652761">
    <property type="component" value="Unassembled WGS sequence"/>
</dbReference>
<dbReference type="Gene3D" id="3.40.50.620">
    <property type="entry name" value="HUPs"/>
    <property type="match status" value="1"/>
</dbReference>
<proteinExistence type="predicted"/>
<protein>
    <submittedName>
        <fullName evidence="1">Uncharacterized protein</fullName>
    </submittedName>
</protein>
<dbReference type="AlphaFoldDB" id="A0A843U1S6"/>
<accession>A0A843U1S6</accession>
<dbReference type="EMBL" id="NMUH01000351">
    <property type="protein sequence ID" value="MQL77491.1"/>
    <property type="molecule type" value="Genomic_DNA"/>
</dbReference>
<organism evidence="1 2">
    <name type="scientific">Colocasia esculenta</name>
    <name type="common">Wild taro</name>
    <name type="synonym">Arum esculentum</name>
    <dbReference type="NCBI Taxonomy" id="4460"/>
    <lineage>
        <taxon>Eukaryota</taxon>
        <taxon>Viridiplantae</taxon>
        <taxon>Streptophyta</taxon>
        <taxon>Embryophyta</taxon>
        <taxon>Tracheophyta</taxon>
        <taxon>Spermatophyta</taxon>
        <taxon>Magnoliopsida</taxon>
        <taxon>Liliopsida</taxon>
        <taxon>Araceae</taxon>
        <taxon>Aroideae</taxon>
        <taxon>Colocasieae</taxon>
        <taxon>Colocasia</taxon>
    </lineage>
</organism>
<evidence type="ECO:0000313" key="2">
    <source>
        <dbReference type="Proteomes" id="UP000652761"/>
    </source>
</evidence>
<comment type="caution">
    <text evidence="1">The sequence shown here is derived from an EMBL/GenBank/DDBJ whole genome shotgun (WGS) entry which is preliminary data.</text>
</comment>
<gene>
    <name evidence="1" type="ORF">Taro_009863</name>
</gene>
<dbReference type="OrthoDB" id="276685at2759"/>
<evidence type="ECO:0000313" key="1">
    <source>
        <dbReference type="EMBL" id="MQL77491.1"/>
    </source>
</evidence>
<keyword evidence="2" id="KW-1185">Reference proteome</keyword>
<name>A0A843U1S6_COLES</name>